<name>A0A017SSP4_ASPRC</name>
<gene>
    <name evidence="2" type="ORF">EURHEDRAFT_135489</name>
</gene>
<keyword evidence="1" id="KW-0472">Membrane</keyword>
<protein>
    <submittedName>
        <fullName evidence="2">Uncharacterized protein</fullName>
    </submittedName>
</protein>
<keyword evidence="3" id="KW-1185">Reference proteome</keyword>
<keyword evidence="1" id="KW-1133">Transmembrane helix</keyword>
<dbReference type="RefSeq" id="XP_040642998.1">
    <property type="nucleotide sequence ID" value="XM_040777753.1"/>
</dbReference>
<dbReference type="Proteomes" id="UP000019804">
    <property type="component" value="Unassembled WGS sequence"/>
</dbReference>
<keyword evidence="1" id="KW-0812">Transmembrane</keyword>
<dbReference type="STRING" id="1388766.A0A017SSP4"/>
<reference evidence="3" key="1">
    <citation type="journal article" date="2014" name="Nat. Commun.">
        <title>Genomic adaptations of the halophilic Dead Sea filamentous fungus Eurotium rubrum.</title>
        <authorList>
            <person name="Kis-Papo T."/>
            <person name="Weig A.R."/>
            <person name="Riley R."/>
            <person name="Persoh D."/>
            <person name="Salamov A."/>
            <person name="Sun H."/>
            <person name="Lipzen A."/>
            <person name="Wasser S.P."/>
            <person name="Rambold G."/>
            <person name="Grigoriev I.V."/>
            <person name="Nevo E."/>
        </authorList>
    </citation>
    <scope>NUCLEOTIDE SEQUENCE [LARGE SCALE GENOMIC DNA]</scope>
    <source>
        <strain evidence="3">CBS 135680</strain>
    </source>
</reference>
<dbReference type="EMBL" id="KK088412">
    <property type="protein sequence ID" value="EYE99310.1"/>
    <property type="molecule type" value="Genomic_DNA"/>
</dbReference>
<dbReference type="AlphaFoldDB" id="A0A017SSP4"/>
<accession>A0A017SSP4</accession>
<dbReference type="HOGENOM" id="CLU_1844690_0_0_1"/>
<dbReference type="GeneID" id="63692877"/>
<evidence type="ECO:0000256" key="1">
    <source>
        <dbReference type="SAM" id="Phobius"/>
    </source>
</evidence>
<proteinExistence type="predicted"/>
<evidence type="ECO:0000313" key="2">
    <source>
        <dbReference type="EMBL" id="EYE99310.1"/>
    </source>
</evidence>
<organism evidence="2 3">
    <name type="scientific">Aspergillus ruber (strain CBS 135680)</name>
    <dbReference type="NCBI Taxonomy" id="1388766"/>
    <lineage>
        <taxon>Eukaryota</taxon>
        <taxon>Fungi</taxon>
        <taxon>Dikarya</taxon>
        <taxon>Ascomycota</taxon>
        <taxon>Pezizomycotina</taxon>
        <taxon>Eurotiomycetes</taxon>
        <taxon>Eurotiomycetidae</taxon>
        <taxon>Eurotiales</taxon>
        <taxon>Aspergillaceae</taxon>
        <taxon>Aspergillus</taxon>
        <taxon>Aspergillus subgen. Aspergillus</taxon>
    </lineage>
</organism>
<dbReference type="OrthoDB" id="2915840at2759"/>
<sequence length="139" mass="16136">MKVVSLSPGRHVTMLCDKLVFAAGLTSEPNMPEISGLNWTAGSMLHNVHAKDVGEYCRGHLGYHPVLDRFQRRRELEHIMNSTRCVLWRYTRQISLCLIFFYLFVLLHQGLFGSIRLLFPQIRLKYIGSFVTRALEYHV</sequence>
<feature type="transmembrane region" description="Helical" evidence="1">
    <location>
        <begin position="99"/>
        <end position="119"/>
    </location>
</feature>
<evidence type="ECO:0000313" key="3">
    <source>
        <dbReference type="Proteomes" id="UP000019804"/>
    </source>
</evidence>